<evidence type="ECO:0000259" key="2">
    <source>
        <dbReference type="Pfam" id="PF07331"/>
    </source>
</evidence>
<reference evidence="3 4" key="1">
    <citation type="journal article" date="2018" name="Nat. Biotechnol.">
        <title>A standardized bacterial taxonomy based on genome phylogeny substantially revises the tree of life.</title>
        <authorList>
            <person name="Parks D.H."/>
            <person name="Chuvochina M."/>
            <person name="Waite D.W."/>
            <person name="Rinke C."/>
            <person name="Skarshewski A."/>
            <person name="Chaumeil P.A."/>
            <person name="Hugenholtz P."/>
        </authorList>
    </citation>
    <scope>NUCLEOTIDE SEQUENCE [LARGE SCALE GENOMIC DNA]</scope>
    <source>
        <strain evidence="3">UBA9169</strain>
    </source>
</reference>
<dbReference type="Pfam" id="PF07331">
    <property type="entry name" value="TctB"/>
    <property type="match status" value="1"/>
</dbReference>
<comment type="caution">
    <text evidence="3">The sequence shown here is derived from an EMBL/GenBank/DDBJ whole genome shotgun (WGS) entry which is preliminary data.</text>
</comment>
<feature type="domain" description="DUF1468" evidence="2">
    <location>
        <begin position="18"/>
        <end position="150"/>
    </location>
</feature>
<protein>
    <submittedName>
        <fullName evidence="3">Tripartite tricarboxylate transporter TctB family protein</fullName>
    </submittedName>
</protein>
<feature type="transmembrane region" description="Helical" evidence="1">
    <location>
        <begin position="41"/>
        <end position="60"/>
    </location>
</feature>
<dbReference type="EMBL" id="DMVW01000145">
    <property type="protein sequence ID" value="HAR53235.1"/>
    <property type="molecule type" value="Genomic_DNA"/>
</dbReference>
<accession>A0A348WFC3</accession>
<dbReference type="Proteomes" id="UP000264719">
    <property type="component" value="Unassembled WGS sequence"/>
</dbReference>
<evidence type="ECO:0000256" key="1">
    <source>
        <dbReference type="SAM" id="Phobius"/>
    </source>
</evidence>
<dbReference type="AlphaFoldDB" id="A0A348WFC3"/>
<dbReference type="RefSeq" id="WP_009814672.1">
    <property type="nucleotide sequence ID" value="NZ_CAXAXR010000008.1"/>
</dbReference>
<gene>
    <name evidence="3" type="ORF">DCS45_15365</name>
</gene>
<feature type="transmembrane region" description="Helical" evidence="1">
    <location>
        <begin position="12"/>
        <end position="29"/>
    </location>
</feature>
<sequence>MSRPQTSEGQIGSLAVSALMVLAGVVTLWDTQGYADRDSQVFPQTVAILLIITALGSLVWRLLHPSDNGGFGAGIWWRRLLLVAALFACALTMPSIGFLASGAIAFAGGLIAAMHDRWDARTALIFGLSGAVVMGAFYALFKFVLMVPLP</sequence>
<organism evidence="3 4">
    <name type="scientific">Roseovarius nubinhibens</name>
    <dbReference type="NCBI Taxonomy" id="314263"/>
    <lineage>
        <taxon>Bacteria</taxon>
        <taxon>Pseudomonadati</taxon>
        <taxon>Pseudomonadota</taxon>
        <taxon>Alphaproteobacteria</taxon>
        <taxon>Rhodobacterales</taxon>
        <taxon>Roseobacteraceae</taxon>
        <taxon>Roseovarius</taxon>
    </lineage>
</organism>
<name>A0A348WFC3_9RHOB</name>
<evidence type="ECO:0000313" key="4">
    <source>
        <dbReference type="Proteomes" id="UP000264719"/>
    </source>
</evidence>
<keyword evidence="1" id="KW-0472">Membrane</keyword>
<keyword evidence="1" id="KW-0812">Transmembrane</keyword>
<feature type="transmembrane region" description="Helical" evidence="1">
    <location>
        <begin position="123"/>
        <end position="141"/>
    </location>
</feature>
<dbReference type="InterPro" id="IPR009936">
    <property type="entry name" value="DUF1468"/>
</dbReference>
<evidence type="ECO:0000313" key="3">
    <source>
        <dbReference type="EMBL" id="HAR53235.1"/>
    </source>
</evidence>
<feature type="transmembrane region" description="Helical" evidence="1">
    <location>
        <begin position="80"/>
        <end position="111"/>
    </location>
</feature>
<proteinExistence type="predicted"/>
<keyword evidence="1" id="KW-1133">Transmembrane helix</keyword>